<sequence>MWFALTILVSVTALSYGVPECPGLGEHTMQQDVKDDLIPKVLRYSPDQDVASLSSVYDCNLEKMAAEVLADPYKPIKFFENIGIYPLVYNIEERGEDNVRLMTHAALQYWKKYLENLHYFNFGCNYIYEHEMHKYLCLFRHEAE</sequence>
<reference evidence="3" key="1">
    <citation type="journal article" date="2015" name="Nat. Genet.">
        <title>The genome and transcriptome of the zoonotic hookworm Ancylostoma ceylanicum identify infection-specific gene families.</title>
        <authorList>
            <person name="Schwarz E.M."/>
            <person name="Hu Y."/>
            <person name="Antoshechkin I."/>
            <person name="Miller M.M."/>
            <person name="Sternberg P.W."/>
            <person name="Aroian R.V."/>
        </authorList>
    </citation>
    <scope>NUCLEOTIDE SEQUENCE</scope>
    <source>
        <strain evidence="3">HY135</strain>
    </source>
</reference>
<dbReference type="Proteomes" id="UP000024635">
    <property type="component" value="Unassembled WGS sequence"/>
</dbReference>
<name>A0A016WXP4_9BILA</name>
<keyword evidence="1" id="KW-0732">Signal</keyword>
<evidence type="ECO:0000313" key="2">
    <source>
        <dbReference type="EMBL" id="EYC44554.1"/>
    </source>
</evidence>
<keyword evidence="3" id="KW-1185">Reference proteome</keyword>
<gene>
    <name evidence="2" type="primary">Acey_s0457.g1800</name>
    <name evidence="2" type="synonym">ASPR-s0457.g1800</name>
    <name evidence="2" type="ORF">Y032_0457g1800</name>
</gene>
<organism evidence="2 3">
    <name type="scientific">Ancylostoma ceylanicum</name>
    <dbReference type="NCBI Taxonomy" id="53326"/>
    <lineage>
        <taxon>Eukaryota</taxon>
        <taxon>Metazoa</taxon>
        <taxon>Ecdysozoa</taxon>
        <taxon>Nematoda</taxon>
        <taxon>Chromadorea</taxon>
        <taxon>Rhabditida</taxon>
        <taxon>Rhabditina</taxon>
        <taxon>Rhabditomorpha</taxon>
        <taxon>Strongyloidea</taxon>
        <taxon>Ancylostomatidae</taxon>
        <taxon>Ancylostomatinae</taxon>
        <taxon>Ancylostoma</taxon>
    </lineage>
</organism>
<feature type="chain" id="PRO_5001491758" description="SCP domain-containing protein" evidence="1">
    <location>
        <begin position="18"/>
        <end position="144"/>
    </location>
</feature>
<dbReference type="InterPro" id="IPR035109">
    <property type="entry name" value="ASPR"/>
</dbReference>
<comment type="caution">
    <text evidence="2">The sequence shown here is derived from an EMBL/GenBank/DDBJ whole genome shotgun (WGS) entry which is preliminary data.</text>
</comment>
<dbReference type="EMBL" id="JARK01000057">
    <property type="protein sequence ID" value="EYC44554.1"/>
    <property type="molecule type" value="Genomic_DNA"/>
</dbReference>
<evidence type="ECO:0000256" key="1">
    <source>
        <dbReference type="SAM" id="SignalP"/>
    </source>
</evidence>
<evidence type="ECO:0008006" key="4">
    <source>
        <dbReference type="Google" id="ProtNLM"/>
    </source>
</evidence>
<proteinExistence type="predicted"/>
<dbReference type="OrthoDB" id="5885945at2759"/>
<evidence type="ECO:0000313" key="3">
    <source>
        <dbReference type="Proteomes" id="UP000024635"/>
    </source>
</evidence>
<protein>
    <recommendedName>
        <fullName evidence="4">SCP domain-containing protein</fullName>
    </recommendedName>
</protein>
<dbReference type="Pfam" id="PF17641">
    <property type="entry name" value="ASPRs"/>
    <property type="match status" value="1"/>
</dbReference>
<feature type="signal peptide" evidence="1">
    <location>
        <begin position="1"/>
        <end position="17"/>
    </location>
</feature>
<accession>A0A016WXP4</accession>
<dbReference type="AlphaFoldDB" id="A0A016WXP4"/>